<evidence type="ECO:0000256" key="2">
    <source>
        <dbReference type="ARBA" id="ARBA00022640"/>
    </source>
</evidence>
<dbReference type="GO" id="GO:0008270">
    <property type="term" value="F:zinc ion binding"/>
    <property type="evidence" value="ECO:0007669"/>
    <property type="project" value="UniProtKB-UniRule"/>
</dbReference>
<keyword evidence="6" id="KW-0862">Zinc</keyword>
<accession>A0A286QH88</accession>
<reference evidence="9" key="1">
    <citation type="journal article" date="2017" name="Am. J. Bot.">
        <title>Plastome sequences of an ancient fern lineage reveal remarkable changes in gene content and architecture.</title>
        <authorList>
            <person name="Labiak P.H."/>
            <person name="Karol K.G."/>
        </authorList>
    </citation>
    <scope>NUCLEOTIDE SEQUENCE</scope>
</reference>
<keyword evidence="5 6" id="KW-0804">Transcription</keyword>
<comment type="function">
    <text evidence="6">DNA-dependent RNA polymerase catalyzes the transcription of DNA into RNA using the four ribonucleoside triphosphates as substrates.</text>
</comment>
<gene>
    <name evidence="6 9" type="primary">rpoC2</name>
</gene>
<comment type="subunit">
    <text evidence="6">In plastids the minimal PEP RNA polymerase catalytic core is composed of four subunits: alpha, beta, beta', and beta''. When a (nuclear-encoded) sigma factor is associated with the core the holoenzyme is formed, which can initiate transcription.</text>
</comment>
<organism evidence="9">
    <name type="scientific">Schizaea elegans</name>
    <dbReference type="NCBI Taxonomy" id="180990"/>
    <lineage>
        <taxon>Eukaryota</taxon>
        <taxon>Viridiplantae</taxon>
        <taxon>Streptophyta</taxon>
        <taxon>Embryophyta</taxon>
        <taxon>Tracheophyta</taxon>
        <taxon>Polypodiopsida</taxon>
        <taxon>Polypodiidae</taxon>
        <taxon>Schizaeales</taxon>
        <taxon>Schizaeaceae</taxon>
        <taxon>Schizaea</taxon>
    </lineage>
</organism>
<dbReference type="GO" id="GO:0006351">
    <property type="term" value="P:DNA-templated transcription"/>
    <property type="evidence" value="ECO:0007669"/>
    <property type="project" value="UniProtKB-UniRule"/>
</dbReference>
<dbReference type="CDD" id="cd02655">
    <property type="entry name" value="RNAP_beta'_C"/>
    <property type="match status" value="1"/>
</dbReference>
<dbReference type="EC" id="2.7.7.6" evidence="6"/>
<dbReference type="InterPro" id="IPR050254">
    <property type="entry name" value="RNA_pol_beta''_euk"/>
</dbReference>
<dbReference type="GO" id="GO:0000428">
    <property type="term" value="C:DNA-directed RNA polymerase complex"/>
    <property type="evidence" value="ECO:0007669"/>
    <property type="project" value="UniProtKB-KW"/>
</dbReference>
<dbReference type="GeneID" id="33944182"/>
<keyword evidence="9" id="KW-0150">Chloroplast</keyword>
<dbReference type="RefSeq" id="YP_009424031.1">
    <property type="nucleotide sequence ID" value="NC_035807.1"/>
</dbReference>
<comment type="catalytic activity">
    <reaction evidence="6">
        <text>RNA(n) + a ribonucleoside 5'-triphosphate = RNA(n+1) + diphosphate</text>
        <dbReference type="Rhea" id="RHEA:21248"/>
        <dbReference type="Rhea" id="RHEA-COMP:14527"/>
        <dbReference type="Rhea" id="RHEA-COMP:17342"/>
        <dbReference type="ChEBI" id="CHEBI:33019"/>
        <dbReference type="ChEBI" id="CHEBI:61557"/>
        <dbReference type="ChEBI" id="CHEBI:140395"/>
        <dbReference type="EC" id="2.7.7.6"/>
    </reaction>
</comment>
<dbReference type="InterPro" id="IPR007081">
    <property type="entry name" value="RNA_pol_Rpb1_5"/>
</dbReference>
<dbReference type="InterPro" id="IPR007083">
    <property type="entry name" value="RNA_pol_Rpb1_4"/>
</dbReference>
<evidence type="ECO:0000256" key="1">
    <source>
        <dbReference type="ARBA" id="ARBA00022478"/>
    </source>
</evidence>
<keyword evidence="1 6" id="KW-0240">DNA-directed RNA polymerase</keyword>
<dbReference type="InterPro" id="IPR042102">
    <property type="entry name" value="RNA_pol_Rpb1_3_sf"/>
</dbReference>
<feature type="binding site" evidence="6">
    <location>
        <position position="302"/>
    </location>
    <ligand>
        <name>Zn(2+)</name>
        <dbReference type="ChEBI" id="CHEBI:29105"/>
    </ligand>
</feature>
<comment type="similarity">
    <text evidence="6">Belongs to the RNA polymerase beta' chain family. RpoC2 subfamily.</text>
</comment>
<keyword evidence="2 9" id="KW-0934">Plastid</keyword>
<dbReference type="HAMAP" id="MF_01324">
    <property type="entry name" value="RNApol_bact_RpoC2"/>
    <property type="match status" value="1"/>
</dbReference>
<dbReference type="InterPro" id="IPR038120">
    <property type="entry name" value="Rpb1_funnel_sf"/>
</dbReference>
<keyword evidence="6" id="KW-0479">Metal-binding</keyword>
<keyword evidence="3 6" id="KW-0808">Transferase</keyword>
<feature type="binding site" evidence="6">
    <location>
        <position position="299"/>
    </location>
    <ligand>
        <name>Zn(2+)</name>
        <dbReference type="ChEBI" id="CHEBI:29105"/>
    </ligand>
</feature>
<evidence type="ECO:0000313" key="9">
    <source>
        <dbReference type="EMBL" id="APT65972.1"/>
    </source>
</evidence>
<dbReference type="Pfam" id="PF04998">
    <property type="entry name" value="RNA_pol_Rpb1_5"/>
    <property type="match status" value="1"/>
</dbReference>
<keyword evidence="4 6" id="KW-0548">Nucleotidyltransferase</keyword>
<feature type="binding site" evidence="6">
    <location>
        <position position="292"/>
    </location>
    <ligand>
        <name>Zn(2+)</name>
        <dbReference type="ChEBI" id="CHEBI:29105"/>
    </ligand>
</feature>
<feature type="domain" description="RNA polymerase Rpb1" evidence="8">
    <location>
        <begin position="93"/>
        <end position="159"/>
    </location>
</feature>
<dbReference type="Gene3D" id="1.10.132.30">
    <property type="match status" value="1"/>
</dbReference>
<evidence type="ECO:0000259" key="8">
    <source>
        <dbReference type="Pfam" id="PF05000"/>
    </source>
</evidence>
<comment type="cofactor">
    <cofactor evidence="6">
        <name>Zn(2+)</name>
        <dbReference type="ChEBI" id="CHEBI:29105"/>
    </cofactor>
    <text evidence="6">Binds 1 Zn(2+) ion per subunit.</text>
</comment>
<dbReference type="GO" id="GO:0003677">
    <property type="term" value="F:DNA binding"/>
    <property type="evidence" value="ECO:0007669"/>
    <property type="project" value="UniProtKB-UniRule"/>
</dbReference>
<dbReference type="Gene3D" id="1.10.274.100">
    <property type="entry name" value="RNA polymerase Rpb1, domain 3"/>
    <property type="match status" value="1"/>
</dbReference>
<dbReference type="Pfam" id="PF05000">
    <property type="entry name" value="RNA_pol_Rpb1_4"/>
    <property type="match status" value="1"/>
</dbReference>
<comment type="subcellular location">
    <subcellularLocation>
        <location evidence="6">Plastid</location>
        <location evidence="6">Chloroplast</location>
    </subcellularLocation>
</comment>
<dbReference type="EMBL" id="KX258660">
    <property type="protein sequence ID" value="APT65972.1"/>
    <property type="molecule type" value="Genomic_DNA"/>
</dbReference>
<feature type="binding site" evidence="6">
    <location>
        <position position="220"/>
    </location>
    <ligand>
        <name>Zn(2+)</name>
        <dbReference type="ChEBI" id="CHEBI:29105"/>
    </ligand>
</feature>
<sequence length="1392" mass="155673">MADQAESPFYNKTMDRTAVRQPIGKLTAHFGIAYATNILDQLKILGFQQATKASVSLGIDDLSTVPSKGWLVQDAERQGYIPDQYHLYGSLHAVEKLRQSIEAWYATSECLKREMNPSFRMIDPLNPVHMMSFSGARGNISQVHQLPGMRGLMSDPRGQVIDLPIRRNLCEGLSLTEYVISCYGARKGVVDTAVRTSDAGYPTRRPVEVVQHIVVQKKDCGTIEGIALNIVEGRRESIRTVSQQRPIGRVLADNAYLNERCVAARNQDIGDRLAGNLVNAIQPIYIRSPSTCRTISWICQLCYGWSLAHRDLVELGEAVGIVAGQSIGEPGTQLTLRTFHTGGVSTGDIAEYVRIPFNGIVNLDEESVYPTRTRHGHPAWVCRNELTLLIKGSGDIKSIAIPARSLVMIRNNQYVDSQQIIAEVRTKEFPSKERIQKSIYPNLEGETHRSRFICHSQKRMNDTTHVARDTGHIWILSGTSKYYDEICFFCQDQDRISEKCYFEVNKYNHFQRNEQFIDDLGLKICSRYVCRQGIGTILNCFLSQFNSLITNYLLADFVMDFSGRGQNVSLLSTKDIREYDGPPLTSSNKKGIFALSENYEYRADTSGIKKCGTIRVEPIDQVTYILSDNPSQVSSLQSRNTEVTKRVNFLLIPEERYVTNEFPSSIYIIDRSFVGGGTQLTPSIISQASGSAQIRKIGGSTEIRILPGYAYCPKNLGTLTNIPKERDIIIPPGSSIFDGLTFEDWVCPRLVPSKGEKFSVLIRPVINYNRSDYLFVQKGYFSKTFESSECASIKPTLLCRNNDYVDFSNEKTGIQFFQTCLVVDNRKKLSQPLLSQGWTHAFFVNVVIYDSFNTFLKVGLSRVPSDSFTVSGSGRLLEQPALFENPVPICLDQSSHNDLVVKNQSTIHLISERSTSFLTLSPPNSFRNILCTDMKHDKTIKDCILDKEFNFQACIRRISGGDLRGNRHGDNNSLGFEEKPSNDGIFASALGSKKSGNLGLSGNFLGLPTCLYHYYVDYDPVIIGSGQSVNYSTDTSKHENWYSIDETERIAKYRSISLLSDTSVRNDTGSVKLKLGLLIGENRHFFGEKICLKSGQIVTLDEKHFLLRMGKPYLINQGAIIHKSSGSIIREGDTLMTLPYDRSKPGDIIQGLPKVEQSLESRSIGSVPTRVVDVFEKWSEGIVELIGNFRSHFLSAGASMKHRQLVLIDQIRGVHESQGVQVVDKHIEIILRQLTSKVISSESGVTDVFLPGELIGSSQAQRMNRSLKKSVSYEPTILGMTKASLNTTSFLSEASFQETTRVPARAASRGRTDWPKGLKENVILGDIVPIGTGSQEIFHKKNVEKQRELLVVAINSSVFEVDGSIFSNHGMDPSFRYEPLIRRRSNYSSGSR</sequence>
<proteinExistence type="inferred from homology"/>
<evidence type="ECO:0000256" key="3">
    <source>
        <dbReference type="ARBA" id="ARBA00022679"/>
    </source>
</evidence>
<feature type="domain" description="RNA polymerase Rpb1" evidence="7">
    <location>
        <begin position="172"/>
        <end position="435"/>
    </location>
</feature>
<evidence type="ECO:0000256" key="4">
    <source>
        <dbReference type="ARBA" id="ARBA00022695"/>
    </source>
</evidence>
<dbReference type="SUPFAM" id="SSF64484">
    <property type="entry name" value="beta and beta-prime subunits of DNA dependent RNA-polymerase"/>
    <property type="match status" value="1"/>
</dbReference>
<dbReference type="InterPro" id="IPR012756">
    <property type="entry name" value="DNA-dir_RpoC2_beta_pp"/>
</dbReference>
<evidence type="ECO:0000259" key="7">
    <source>
        <dbReference type="Pfam" id="PF04998"/>
    </source>
</evidence>
<protein>
    <recommendedName>
        <fullName evidence="6">DNA-directed RNA polymerase subunit beta''</fullName>
        <ecNumber evidence="6">2.7.7.6</ecNumber>
    </recommendedName>
    <alternativeName>
        <fullName evidence="6">PEP</fullName>
    </alternativeName>
    <alternativeName>
        <fullName evidence="6">Plastid-encoded RNA polymerase subunit beta''</fullName>
        <shortName evidence="6">RNA polymerase subunit beta''</shortName>
    </alternativeName>
</protein>
<evidence type="ECO:0000256" key="6">
    <source>
        <dbReference type="HAMAP-Rule" id="MF_01324"/>
    </source>
</evidence>
<dbReference type="Gene3D" id="1.10.150.390">
    <property type="match status" value="1"/>
</dbReference>
<name>A0A286QH88_9MONI</name>
<dbReference type="PANTHER" id="PTHR34995">
    <property type="entry name" value="DNA-DIRECTED RNA POLYMERASE SUBUNIT BETA"/>
    <property type="match status" value="1"/>
</dbReference>
<dbReference type="GO" id="GO:0003899">
    <property type="term" value="F:DNA-directed RNA polymerase activity"/>
    <property type="evidence" value="ECO:0007669"/>
    <property type="project" value="UniProtKB-UniRule"/>
</dbReference>
<evidence type="ECO:0000256" key="5">
    <source>
        <dbReference type="ARBA" id="ARBA00023163"/>
    </source>
</evidence>
<dbReference type="GO" id="GO:0009507">
    <property type="term" value="C:chloroplast"/>
    <property type="evidence" value="ECO:0007669"/>
    <property type="project" value="UniProtKB-SubCell"/>
</dbReference>
<geneLocation type="chloroplast" evidence="9"/>
<dbReference type="PANTHER" id="PTHR34995:SF1">
    <property type="entry name" value="DNA-DIRECTED RNA POLYMERASE SUBUNIT BETA"/>
    <property type="match status" value="1"/>
</dbReference>
<dbReference type="Gene3D" id="1.10.1790.20">
    <property type="match status" value="1"/>
</dbReference>